<comment type="caution">
    <text evidence="1">The sequence shown here is derived from an EMBL/GenBank/DDBJ whole genome shotgun (WGS) entry which is preliminary data.</text>
</comment>
<reference evidence="1 2" key="1">
    <citation type="submission" date="2012-10" db="EMBL/GenBank/DDBJ databases">
        <authorList>
            <person name="Harkins D.M."/>
            <person name="Durkin A.S."/>
            <person name="Brinkac L.M."/>
            <person name="Haft D.H."/>
            <person name="Selengut J.D."/>
            <person name="Sanka R."/>
            <person name="DePew J."/>
            <person name="Purushe J."/>
            <person name="Chanthongthip A."/>
            <person name="Lattana O."/>
            <person name="Phetsouvanh R."/>
            <person name="Newton P.N."/>
            <person name="Vinetz J.M."/>
            <person name="Sutton G.G."/>
            <person name="Nierman W.C."/>
            <person name="Fouts D.E."/>
        </authorList>
    </citation>
    <scope>NUCLEOTIDE SEQUENCE [LARGE SCALE GENOMIC DNA]</scope>
    <source>
        <strain evidence="1 2">UI 12758</strain>
    </source>
</reference>
<dbReference type="AlphaFoldDB" id="A0A0E2D6C4"/>
<accession>A0A0E2D6C4</accession>
<organism evidence="1 2">
    <name type="scientific">Leptospira interrogans str. UI 12758</name>
    <dbReference type="NCBI Taxonomy" id="1049938"/>
    <lineage>
        <taxon>Bacteria</taxon>
        <taxon>Pseudomonadati</taxon>
        <taxon>Spirochaetota</taxon>
        <taxon>Spirochaetia</taxon>
        <taxon>Leptospirales</taxon>
        <taxon>Leptospiraceae</taxon>
        <taxon>Leptospira</taxon>
    </lineage>
</organism>
<evidence type="ECO:0000313" key="2">
    <source>
        <dbReference type="Proteomes" id="UP000001340"/>
    </source>
</evidence>
<dbReference type="EMBL" id="AHNR02000028">
    <property type="protein sequence ID" value="EKR55571.1"/>
    <property type="molecule type" value="Genomic_DNA"/>
</dbReference>
<evidence type="ECO:0000313" key="1">
    <source>
        <dbReference type="EMBL" id="EKR55571.1"/>
    </source>
</evidence>
<protein>
    <submittedName>
        <fullName evidence="1">Uncharacterized protein</fullName>
    </submittedName>
</protein>
<name>A0A0E2D6C4_LEPIR</name>
<proteinExistence type="predicted"/>
<dbReference type="Proteomes" id="UP000001340">
    <property type="component" value="Unassembled WGS sequence"/>
</dbReference>
<gene>
    <name evidence="1" type="ORF">LEP1GSC105_2171</name>
</gene>
<sequence length="64" mass="7461">MLDNLEETVLLFRIEERMDKFVHDLFYGDETTTRILIQGSSKDLKNIFISFCQSSCPNNSRTIS</sequence>